<dbReference type="GO" id="GO:0042147">
    <property type="term" value="P:retrograde transport, endosome to Golgi"/>
    <property type="evidence" value="ECO:0007669"/>
    <property type="project" value="TreeGrafter"/>
</dbReference>
<dbReference type="SMART" id="SM00233">
    <property type="entry name" value="PH"/>
    <property type="match status" value="1"/>
</dbReference>
<protein>
    <recommendedName>
        <fullName evidence="3">PH domain-containing protein</fullName>
    </recommendedName>
</protein>
<evidence type="ECO:0000256" key="1">
    <source>
        <dbReference type="SAM" id="Coils"/>
    </source>
</evidence>
<dbReference type="Gene3D" id="2.30.29.30">
    <property type="entry name" value="Pleckstrin-homology domain (PH domain)/Phosphotyrosine-binding domain (PTB)"/>
    <property type="match status" value="1"/>
</dbReference>
<accession>A0A453BNJ7</accession>
<dbReference type="FunFam" id="2.30.29.30:FF:000234">
    <property type="entry name" value="Pleckstrin homology (PH) domain-containing protein"/>
    <property type="match status" value="1"/>
</dbReference>
<dbReference type="EnsemblPlants" id="AET2Gv20574600.4">
    <property type="protein sequence ID" value="AET2Gv20574600.4"/>
    <property type="gene ID" value="AET2Gv20574600"/>
</dbReference>
<dbReference type="AlphaFoldDB" id="A0A453BNJ7"/>
<name>A0A453BNJ7_AEGTS</name>
<dbReference type="GO" id="GO:0005802">
    <property type="term" value="C:trans-Golgi network"/>
    <property type="evidence" value="ECO:0007669"/>
    <property type="project" value="TreeGrafter"/>
</dbReference>
<organism evidence="4 5">
    <name type="scientific">Aegilops tauschii subsp. strangulata</name>
    <name type="common">Goatgrass</name>
    <dbReference type="NCBI Taxonomy" id="200361"/>
    <lineage>
        <taxon>Eukaryota</taxon>
        <taxon>Viridiplantae</taxon>
        <taxon>Streptophyta</taxon>
        <taxon>Embryophyta</taxon>
        <taxon>Tracheophyta</taxon>
        <taxon>Spermatophyta</taxon>
        <taxon>Magnoliopsida</taxon>
        <taxon>Liliopsida</taxon>
        <taxon>Poales</taxon>
        <taxon>Poaceae</taxon>
        <taxon>BOP clade</taxon>
        <taxon>Pooideae</taxon>
        <taxon>Triticodae</taxon>
        <taxon>Triticeae</taxon>
        <taxon>Triticinae</taxon>
        <taxon>Aegilops</taxon>
    </lineage>
</organism>
<dbReference type="GO" id="GO:0005829">
    <property type="term" value="C:cytosol"/>
    <property type="evidence" value="ECO:0007669"/>
    <property type="project" value="GOC"/>
</dbReference>
<evidence type="ECO:0000256" key="2">
    <source>
        <dbReference type="SAM" id="MobiDB-lite"/>
    </source>
</evidence>
<feature type="domain" description="PH" evidence="3">
    <location>
        <begin position="88"/>
        <end position="192"/>
    </location>
</feature>
<dbReference type="GO" id="GO:0005769">
    <property type="term" value="C:early endosome"/>
    <property type="evidence" value="ECO:0007669"/>
    <property type="project" value="TreeGrafter"/>
</dbReference>
<reference evidence="4" key="5">
    <citation type="journal article" date="2021" name="G3 (Bethesda)">
        <title>Aegilops tauschii genome assembly Aet v5.0 features greater sequence contiguity and improved annotation.</title>
        <authorList>
            <person name="Wang L."/>
            <person name="Zhu T."/>
            <person name="Rodriguez J.C."/>
            <person name="Deal K.R."/>
            <person name="Dubcovsky J."/>
            <person name="McGuire P.E."/>
            <person name="Lux T."/>
            <person name="Spannagl M."/>
            <person name="Mayer K.F.X."/>
            <person name="Baldrich P."/>
            <person name="Meyers B.C."/>
            <person name="Huo N."/>
            <person name="Gu Y.Q."/>
            <person name="Zhou H."/>
            <person name="Devos K.M."/>
            <person name="Bennetzen J.L."/>
            <person name="Unver T."/>
            <person name="Budak H."/>
            <person name="Gulick P.J."/>
            <person name="Galiba G."/>
            <person name="Kalapos B."/>
            <person name="Nelson D.R."/>
            <person name="Li P."/>
            <person name="You F.M."/>
            <person name="Luo M.C."/>
            <person name="Dvorak J."/>
        </authorList>
    </citation>
    <scope>NUCLEOTIDE SEQUENCE [LARGE SCALE GENOMIC DNA]</scope>
    <source>
        <strain evidence="4">cv. AL8/78</strain>
    </source>
</reference>
<feature type="coiled-coil region" evidence="1">
    <location>
        <begin position="309"/>
        <end position="361"/>
    </location>
</feature>
<sequence length="541" mass="59973">HVIQVRRQQIFASPSERVKESFVSVSELPVEFTDHHFFLASFVRSSSTPDPSIPAMDSNANGGRSTMVGEMESSLERVRRQLSSTSTRHILQGPLLKRSDTLRKWNERWVILDPATGKMEYKVRRSDTTVRGIIVFDSTSTATLSPTNFHGLPKYEGCCVYIGTPQKKEYFLCAETPSAARAWVSTLHATQLVLQAHKQAVDSLGGNGSAKLGTVATVVAVANATAIEASKEVEAAMKISLRAALGSTTNKLSKGQLDDLTIMMETLRVKDDELHQLLQDIRARDSTIREITDKLQETAEAAETAASAAHAIDEARRFLSSELERLKQDQENQVELSLLRLRESEEKSKLLAEEREHLLKERDSALQEAQMWRSELGKARGNAVILEAAVVRAEEKARVSAADADMRIKEAVSKLESAAKEKEELLALVDALKSQIQRQETSTKQICEERSELCSTSKHMDMDDDNVDKACLSDTDLIPIAENIVELDDEGVDIRTIGDTEWENPHSSEVSDVREVTTEAEENSLDIPVDSQPVADDTFQA</sequence>
<dbReference type="InterPro" id="IPR045188">
    <property type="entry name" value="Boi1/Boi2-like"/>
</dbReference>
<dbReference type="GO" id="GO:0055037">
    <property type="term" value="C:recycling endosome"/>
    <property type="evidence" value="ECO:0007669"/>
    <property type="project" value="TreeGrafter"/>
</dbReference>
<dbReference type="CDD" id="cd00821">
    <property type="entry name" value="PH"/>
    <property type="match status" value="1"/>
</dbReference>
<keyword evidence="1" id="KW-0175">Coiled coil</keyword>
<dbReference type="STRING" id="200361.A0A453BNJ7"/>
<dbReference type="Proteomes" id="UP000015105">
    <property type="component" value="Chromosome 2D"/>
</dbReference>
<evidence type="ECO:0000313" key="5">
    <source>
        <dbReference type="Proteomes" id="UP000015105"/>
    </source>
</evidence>
<reference evidence="4" key="3">
    <citation type="journal article" date="2017" name="Nature">
        <title>Genome sequence of the progenitor of the wheat D genome Aegilops tauschii.</title>
        <authorList>
            <person name="Luo M.C."/>
            <person name="Gu Y.Q."/>
            <person name="Puiu D."/>
            <person name="Wang H."/>
            <person name="Twardziok S.O."/>
            <person name="Deal K.R."/>
            <person name="Huo N."/>
            <person name="Zhu T."/>
            <person name="Wang L."/>
            <person name="Wang Y."/>
            <person name="McGuire P.E."/>
            <person name="Liu S."/>
            <person name="Long H."/>
            <person name="Ramasamy R.K."/>
            <person name="Rodriguez J.C."/>
            <person name="Van S.L."/>
            <person name="Yuan L."/>
            <person name="Wang Z."/>
            <person name="Xia Z."/>
            <person name="Xiao L."/>
            <person name="Anderson O.D."/>
            <person name="Ouyang S."/>
            <person name="Liang Y."/>
            <person name="Zimin A.V."/>
            <person name="Pertea G."/>
            <person name="Qi P."/>
            <person name="Bennetzen J.L."/>
            <person name="Dai X."/>
            <person name="Dawson M.W."/>
            <person name="Muller H.G."/>
            <person name="Kugler K."/>
            <person name="Rivarola-Duarte L."/>
            <person name="Spannagl M."/>
            <person name="Mayer K.F.X."/>
            <person name="Lu F.H."/>
            <person name="Bevan M.W."/>
            <person name="Leroy P."/>
            <person name="Li P."/>
            <person name="You F.M."/>
            <person name="Sun Q."/>
            <person name="Liu Z."/>
            <person name="Lyons E."/>
            <person name="Wicker T."/>
            <person name="Salzberg S.L."/>
            <person name="Devos K.M."/>
            <person name="Dvorak J."/>
        </authorList>
    </citation>
    <scope>NUCLEOTIDE SEQUENCE [LARGE SCALE GENOMIC DNA]</scope>
    <source>
        <strain evidence="4">cv. AL8/78</strain>
    </source>
</reference>
<reference evidence="4" key="4">
    <citation type="submission" date="2019-03" db="UniProtKB">
        <authorList>
            <consortium name="EnsemblPlants"/>
        </authorList>
    </citation>
    <scope>IDENTIFICATION</scope>
</reference>
<evidence type="ECO:0000313" key="4">
    <source>
        <dbReference type="EnsemblPlants" id="AET2Gv20574600.4"/>
    </source>
</evidence>
<feature type="compositionally biased region" description="Basic and acidic residues" evidence="2">
    <location>
        <begin position="501"/>
        <end position="517"/>
    </location>
</feature>
<reference evidence="5" key="1">
    <citation type="journal article" date="2014" name="Science">
        <title>Ancient hybridizations among the ancestral genomes of bread wheat.</title>
        <authorList>
            <consortium name="International Wheat Genome Sequencing Consortium,"/>
            <person name="Marcussen T."/>
            <person name="Sandve S.R."/>
            <person name="Heier L."/>
            <person name="Spannagl M."/>
            <person name="Pfeifer M."/>
            <person name="Jakobsen K.S."/>
            <person name="Wulff B.B."/>
            <person name="Steuernagel B."/>
            <person name="Mayer K.F."/>
            <person name="Olsen O.A."/>
        </authorList>
    </citation>
    <scope>NUCLEOTIDE SEQUENCE [LARGE SCALE GENOMIC DNA]</scope>
    <source>
        <strain evidence="5">cv. AL8/78</strain>
    </source>
</reference>
<reference evidence="5" key="2">
    <citation type="journal article" date="2017" name="Nat. Plants">
        <title>The Aegilops tauschii genome reveals multiple impacts of transposons.</title>
        <authorList>
            <person name="Zhao G."/>
            <person name="Zou C."/>
            <person name="Li K."/>
            <person name="Wang K."/>
            <person name="Li T."/>
            <person name="Gao L."/>
            <person name="Zhang X."/>
            <person name="Wang H."/>
            <person name="Yang Z."/>
            <person name="Liu X."/>
            <person name="Jiang W."/>
            <person name="Mao L."/>
            <person name="Kong X."/>
            <person name="Jiao Y."/>
            <person name="Jia J."/>
        </authorList>
    </citation>
    <scope>NUCLEOTIDE SEQUENCE [LARGE SCALE GENOMIC DNA]</scope>
    <source>
        <strain evidence="5">cv. AL8/78</strain>
    </source>
</reference>
<dbReference type="Pfam" id="PF00169">
    <property type="entry name" value="PH"/>
    <property type="match status" value="1"/>
</dbReference>
<feature type="region of interest" description="Disordered" evidence="2">
    <location>
        <begin position="501"/>
        <end position="541"/>
    </location>
</feature>
<evidence type="ECO:0000259" key="3">
    <source>
        <dbReference type="PROSITE" id="PS50003"/>
    </source>
</evidence>
<keyword evidence="5" id="KW-1185">Reference proteome</keyword>
<proteinExistence type="predicted"/>
<dbReference type="PROSITE" id="PS50003">
    <property type="entry name" value="PH_DOMAIN"/>
    <property type="match status" value="1"/>
</dbReference>
<dbReference type="PANTHER" id="PTHR22902">
    <property type="entry name" value="SESQUIPEDALIAN"/>
    <property type="match status" value="1"/>
</dbReference>
<dbReference type="PANTHER" id="PTHR22902:SF50">
    <property type="entry name" value="OS07G0138100 PROTEIN"/>
    <property type="match status" value="1"/>
</dbReference>
<dbReference type="InterPro" id="IPR011993">
    <property type="entry name" value="PH-like_dom_sf"/>
</dbReference>
<feature type="coiled-coil region" evidence="1">
    <location>
        <begin position="401"/>
        <end position="442"/>
    </location>
</feature>
<dbReference type="GO" id="GO:0001881">
    <property type="term" value="P:receptor recycling"/>
    <property type="evidence" value="ECO:0007669"/>
    <property type="project" value="TreeGrafter"/>
</dbReference>
<dbReference type="SUPFAM" id="SSF50729">
    <property type="entry name" value="PH domain-like"/>
    <property type="match status" value="1"/>
</dbReference>
<dbReference type="Gramene" id="AET2Gv20574600.4">
    <property type="protein sequence ID" value="AET2Gv20574600.4"/>
    <property type="gene ID" value="AET2Gv20574600"/>
</dbReference>
<dbReference type="GO" id="GO:0007032">
    <property type="term" value="P:endosome organization"/>
    <property type="evidence" value="ECO:0007669"/>
    <property type="project" value="TreeGrafter"/>
</dbReference>
<dbReference type="InterPro" id="IPR001849">
    <property type="entry name" value="PH_domain"/>
</dbReference>